<dbReference type="Pfam" id="PF13489">
    <property type="entry name" value="Methyltransf_23"/>
    <property type="match status" value="1"/>
</dbReference>
<dbReference type="InterPro" id="IPR029063">
    <property type="entry name" value="SAM-dependent_MTases_sf"/>
</dbReference>
<name>A0ABW2FBM3_9BACL</name>
<protein>
    <submittedName>
        <fullName evidence="1">Class I SAM-dependent methyltransferase</fullName>
    </submittedName>
</protein>
<dbReference type="Gene3D" id="3.40.50.150">
    <property type="entry name" value="Vaccinia Virus protein VP39"/>
    <property type="match status" value="1"/>
</dbReference>
<sequence>MSRASNAQIKARLASVIEQLDEQGRNHYMLRNLEDYLFHRGHLDRLLRMLDLLLPYCAEDKRMADLGSNIVFPYLIKLCTSVRACDGIAKTLERSEYFVFREDGSTTVNALTNPYADLSGEDGIPVALIHCDLSKDRLPYRDASLDLITCYETLEHLRSDPMNLMAEANRTLRSDGLFMLTTPNANSIANLKRTIRYESPNFYPPFIRNMEFIEHVKEYSVNEIRLLFASAGFEIVRLETFDHPNTEAFNHYEAYQIGYANAGEAAIRQLREDDAELERTVTRLLEAEGADRLRGDYILVFARKVAEVRDRYCFPIYEQFEL</sequence>
<dbReference type="Proteomes" id="UP001596378">
    <property type="component" value="Unassembled WGS sequence"/>
</dbReference>
<reference evidence="2" key="1">
    <citation type="journal article" date="2019" name="Int. J. Syst. Evol. Microbiol.">
        <title>The Global Catalogue of Microorganisms (GCM) 10K type strain sequencing project: providing services to taxonomists for standard genome sequencing and annotation.</title>
        <authorList>
            <consortium name="The Broad Institute Genomics Platform"/>
            <consortium name="The Broad Institute Genome Sequencing Center for Infectious Disease"/>
            <person name="Wu L."/>
            <person name="Ma J."/>
        </authorList>
    </citation>
    <scope>NUCLEOTIDE SEQUENCE [LARGE SCALE GENOMIC DNA]</scope>
    <source>
        <strain evidence="2">KCTC 12907</strain>
    </source>
</reference>
<evidence type="ECO:0000313" key="1">
    <source>
        <dbReference type="EMBL" id="MFC7149384.1"/>
    </source>
</evidence>
<evidence type="ECO:0000313" key="2">
    <source>
        <dbReference type="Proteomes" id="UP001596378"/>
    </source>
</evidence>
<gene>
    <name evidence="1" type="ORF">ACFQMJ_12675</name>
</gene>
<dbReference type="SUPFAM" id="SSF53335">
    <property type="entry name" value="S-adenosyl-L-methionine-dependent methyltransferases"/>
    <property type="match status" value="1"/>
</dbReference>
<dbReference type="GO" id="GO:0032259">
    <property type="term" value="P:methylation"/>
    <property type="evidence" value="ECO:0007669"/>
    <property type="project" value="UniProtKB-KW"/>
</dbReference>
<dbReference type="RefSeq" id="WP_378051587.1">
    <property type="nucleotide sequence ID" value="NZ_JBHMDN010000034.1"/>
</dbReference>
<organism evidence="1 2">
    <name type="scientific">Cohnella cellulosilytica</name>
    <dbReference type="NCBI Taxonomy" id="986710"/>
    <lineage>
        <taxon>Bacteria</taxon>
        <taxon>Bacillati</taxon>
        <taxon>Bacillota</taxon>
        <taxon>Bacilli</taxon>
        <taxon>Bacillales</taxon>
        <taxon>Paenibacillaceae</taxon>
        <taxon>Cohnella</taxon>
    </lineage>
</organism>
<dbReference type="GO" id="GO:0008168">
    <property type="term" value="F:methyltransferase activity"/>
    <property type="evidence" value="ECO:0007669"/>
    <property type="project" value="UniProtKB-KW"/>
</dbReference>
<keyword evidence="1" id="KW-0808">Transferase</keyword>
<keyword evidence="1" id="KW-0489">Methyltransferase</keyword>
<keyword evidence="2" id="KW-1185">Reference proteome</keyword>
<proteinExistence type="predicted"/>
<accession>A0ABW2FBM3</accession>
<comment type="caution">
    <text evidence="1">The sequence shown here is derived from an EMBL/GenBank/DDBJ whole genome shotgun (WGS) entry which is preliminary data.</text>
</comment>
<dbReference type="EMBL" id="JBHTAI010000007">
    <property type="protein sequence ID" value="MFC7149384.1"/>
    <property type="molecule type" value="Genomic_DNA"/>
</dbReference>